<dbReference type="InterPro" id="IPR005343">
    <property type="entry name" value="Noc2"/>
</dbReference>
<evidence type="ECO:0000256" key="2">
    <source>
        <dbReference type="ARBA" id="ARBA00005907"/>
    </source>
</evidence>
<accession>A0A0A2VII5</accession>
<dbReference type="Pfam" id="PF03715">
    <property type="entry name" value="Noc2"/>
    <property type="match status" value="1"/>
</dbReference>
<dbReference type="STRING" id="1245745.A0A0A2VII5"/>
<reference evidence="5 6" key="1">
    <citation type="submission" date="2012-10" db="EMBL/GenBank/DDBJ databases">
        <title>Genome sequencing and analysis of entomopathogenic fungi Beauveria bassiana D1-5.</title>
        <authorList>
            <person name="Li Q."/>
            <person name="Wang L."/>
            <person name="Zhang Z."/>
            <person name="Wang Q."/>
            <person name="Ren J."/>
            <person name="Wang M."/>
            <person name="Xu W."/>
            <person name="Wang J."/>
            <person name="Lu Y."/>
            <person name="Du Q."/>
            <person name="Sun Z."/>
        </authorList>
    </citation>
    <scope>NUCLEOTIDE SEQUENCE [LARGE SCALE GENOMIC DNA]</scope>
    <source>
        <strain evidence="5 6">D1-5</strain>
    </source>
</reference>
<dbReference type="GO" id="GO:0030690">
    <property type="term" value="C:Noc1p-Noc2p complex"/>
    <property type="evidence" value="ECO:0007669"/>
    <property type="project" value="EnsemblFungi"/>
</dbReference>
<dbReference type="GO" id="GO:0030691">
    <property type="term" value="C:Noc2p-Noc3p complex"/>
    <property type="evidence" value="ECO:0007669"/>
    <property type="project" value="EnsemblFungi"/>
</dbReference>
<name>A0A0A2VII5_BEABA</name>
<evidence type="ECO:0000256" key="4">
    <source>
        <dbReference type="SAM" id="MobiDB-lite"/>
    </source>
</evidence>
<dbReference type="AlphaFoldDB" id="A0A0A2VII5"/>
<dbReference type="GO" id="GO:0005654">
    <property type="term" value="C:nucleoplasm"/>
    <property type="evidence" value="ECO:0007669"/>
    <property type="project" value="EnsemblFungi"/>
</dbReference>
<comment type="similarity">
    <text evidence="2">Belongs to the NOC2 family.</text>
</comment>
<dbReference type="eggNOG" id="KOG2256">
    <property type="taxonomic scope" value="Eukaryota"/>
</dbReference>
<evidence type="ECO:0000256" key="3">
    <source>
        <dbReference type="ARBA" id="ARBA00023242"/>
    </source>
</evidence>
<comment type="subcellular location">
    <subcellularLocation>
        <location evidence="1">Nucleus</location>
    </subcellularLocation>
</comment>
<dbReference type="PANTHER" id="PTHR12687">
    <property type="entry name" value="NUCLEOLAR COMPLEX 2 AND RAD4-RELATED"/>
    <property type="match status" value="1"/>
</dbReference>
<dbReference type="EMBL" id="ANFO01000867">
    <property type="protein sequence ID" value="KGQ06122.1"/>
    <property type="molecule type" value="Genomic_DNA"/>
</dbReference>
<comment type="caution">
    <text evidence="5">The sequence shown here is derived from an EMBL/GenBank/DDBJ whole genome shotgun (WGS) entry which is preliminary data.</text>
</comment>
<dbReference type="HOGENOM" id="CLU_011272_1_0_1"/>
<sequence>MKNSAAELWGIDPSIGYTTAFGFIRQLAIHLRNSIVHNKNDAFRMVYNWQFTHSLDFWSCVLAYHCTPEKEAEAGGKESQLKLLVYPLVQVTLGAMRLIPTALYFPLRFHLVRSLLRTSRATDTYIPLASPLLEVLASAEMKKPPNTTTLKAFDFAVSYKAPKAYLRTRVYQDGVGDQVVELLGEFLYLWSKSIAFPELALPVVIQLKRWLKQSRSKSQGNKNAKLAAQLVLLVQKIEANAKFIEEKRGRVDFAPNNRAQVDAFLRDFDAAKTPLGAYVVGQRKGRAERAKLLEEARKEDDKRRREDERAAFEDEDGDDVMDSDEDMDVDEDDEDEFDLEKDEEEEEEGDDE</sequence>
<evidence type="ECO:0000256" key="1">
    <source>
        <dbReference type="ARBA" id="ARBA00004123"/>
    </source>
</evidence>
<organism evidence="5 6">
    <name type="scientific">Beauveria bassiana D1-5</name>
    <dbReference type="NCBI Taxonomy" id="1245745"/>
    <lineage>
        <taxon>Eukaryota</taxon>
        <taxon>Fungi</taxon>
        <taxon>Dikarya</taxon>
        <taxon>Ascomycota</taxon>
        <taxon>Pezizomycotina</taxon>
        <taxon>Sordariomycetes</taxon>
        <taxon>Hypocreomycetidae</taxon>
        <taxon>Hypocreales</taxon>
        <taxon>Cordycipitaceae</taxon>
        <taxon>Beauveria</taxon>
    </lineage>
</organism>
<dbReference type="Proteomes" id="UP000030106">
    <property type="component" value="Unassembled WGS sequence"/>
</dbReference>
<proteinExistence type="inferred from homology"/>
<dbReference type="OrthoDB" id="10266662at2759"/>
<feature type="compositionally biased region" description="Basic and acidic residues" evidence="4">
    <location>
        <begin position="293"/>
        <end position="312"/>
    </location>
</feature>
<evidence type="ECO:0000313" key="6">
    <source>
        <dbReference type="Proteomes" id="UP000030106"/>
    </source>
</evidence>
<protein>
    <submittedName>
        <fullName evidence="5">Nucleolar complex protein 2</fullName>
    </submittedName>
</protein>
<dbReference type="GO" id="GO:0042273">
    <property type="term" value="P:ribosomal large subunit biogenesis"/>
    <property type="evidence" value="ECO:0007669"/>
    <property type="project" value="EnsemblFungi"/>
</dbReference>
<gene>
    <name evidence="5" type="ORF">BBAD15_g8556</name>
</gene>
<dbReference type="GO" id="GO:0005730">
    <property type="term" value="C:nucleolus"/>
    <property type="evidence" value="ECO:0007669"/>
    <property type="project" value="EnsemblFungi"/>
</dbReference>
<feature type="region of interest" description="Disordered" evidence="4">
    <location>
        <begin position="293"/>
        <end position="352"/>
    </location>
</feature>
<keyword evidence="3" id="KW-0539">Nucleus</keyword>
<dbReference type="PANTHER" id="PTHR12687:SF4">
    <property type="entry name" value="NUCLEOLAR COMPLEX PROTEIN 2 HOMOLOG"/>
    <property type="match status" value="1"/>
</dbReference>
<evidence type="ECO:0000313" key="5">
    <source>
        <dbReference type="EMBL" id="KGQ06122.1"/>
    </source>
</evidence>
<feature type="compositionally biased region" description="Acidic residues" evidence="4">
    <location>
        <begin position="313"/>
        <end position="352"/>
    </location>
</feature>